<feature type="region of interest" description="Disordered" evidence="1">
    <location>
        <begin position="258"/>
        <end position="354"/>
    </location>
</feature>
<feature type="compositionally biased region" description="Low complexity" evidence="1">
    <location>
        <begin position="481"/>
        <end position="499"/>
    </location>
</feature>
<organism evidence="2 3">
    <name type="scientific">Aplysia californica</name>
    <name type="common">California sea hare</name>
    <dbReference type="NCBI Taxonomy" id="6500"/>
    <lineage>
        <taxon>Eukaryota</taxon>
        <taxon>Metazoa</taxon>
        <taxon>Spiralia</taxon>
        <taxon>Lophotrochozoa</taxon>
        <taxon>Mollusca</taxon>
        <taxon>Gastropoda</taxon>
        <taxon>Heterobranchia</taxon>
        <taxon>Euthyneura</taxon>
        <taxon>Tectipleura</taxon>
        <taxon>Aplysiida</taxon>
        <taxon>Aplysioidea</taxon>
        <taxon>Aplysiidae</taxon>
        <taxon>Aplysia</taxon>
    </lineage>
</organism>
<name>A0ABM1VUU8_APLCA</name>
<evidence type="ECO:0000313" key="3">
    <source>
        <dbReference type="RefSeq" id="XP_035826190.1"/>
    </source>
</evidence>
<evidence type="ECO:0000256" key="1">
    <source>
        <dbReference type="SAM" id="MobiDB-lite"/>
    </source>
</evidence>
<dbReference type="GeneID" id="101858079"/>
<feature type="compositionally biased region" description="Low complexity" evidence="1">
    <location>
        <begin position="407"/>
        <end position="423"/>
    </location>
</feature>
<dbReference type="Proteomes" id="UP000694888">
    <property type="component" value="Unplaced"/>
</dbReference>
<accession>A0ABM1VUU8</accession>
<protein>
    <submittedName>
        <fullName evidence="3">Transcription factor mef2A</fullName>
    </submittedName>
</protein>
<feature type="region of interest" description="Disordered" evidence="1">
    <location>
        <begin position="146"/>
        <end position="238"/>
    </location>
</feature>
<feature type="region of interest" description="Disordered" evidence="1">
    <location>
        <begin position="398"/>
        <end position="447"/>
    </location>
</feature>
<proteinExistence type="predicted"/>
<sequence length="555" mass="60562">MPRSHVSVARFYDWSSDLGDCFSVSRLYREIANLPPATAGHSDKTATAHVSNNSAITAQSLQVTICRPPANNPGRMFVRDKRALTRGEKEIIQGIYRNRGDIAGRDATSKAEFRVLNHAEAWQAGKPLGDGGPGGYSSSLRSLLNGERSEKTDGRYLRIGADNDSEVHGGVSPETRTQHTDSPTRKSTPSSHPTNVHDGAGNSQPVLHKPTPTLTFGRTKIADSGGREVTKMLPAGLPYTHETSRRKFRVQNREDFWEIRPAAPPSTPDHGDHRVSPFINSGSNPVLSSSHSSHNRFSRQKTRLPVSSELETERLPFSPNGDSFHHNEPIQSNKTPSYLLPNHAQNGEGHGFPRNEYLTADEVQYSRNNLDNNVPPTADVLLCELRGTSAAAAFQNDNEHEGDIPDTNHNNSTTNNNNNNNIVNHDDINNNDENTDDSCSNSSNSERKRVRVKVYLPIAGVEQLEESGRVTPAAVNTKLTPILTPDTTTPSAPAPTTLPNNKTTTVLTSVLPSAPTSTTVVRSERLSTSPTLTHKVTPSVISISERKEGEGGFFH</sequence>
<evidence type="ECO:0000313" key="2">
    <source>
        <dbReference type="Proteomes" id="UP000694888"/>
    </source>
</evidence>
<dbReference type="RefSeq" id="XP_035826190.1">
    <property type="nucleotide sequence ID" value="XM_035970297.1"/>
</dbReference>
<feature type="compositionally biased region" description="Low complexity" evidence="1">
    <location>
        <begin position="280"/>
        <end position="292"/>
    </location>
</feature>
<gene>
    <name evidence="3" type="primary">LOC101858079</name>
</gene>
<keyword evidence="2" id="KW-1185">Reference proteome</keyword>
<feature type="region of interest" description="Disordered" evidence="1">
    <location>
        <begin position="481"/>
        <end position="501"/>
    </location>
</feature>
<feature type="compositionally biased region" description="Basic residues" evidence="1">
    <location>
        <begin position="293"/>
        <end position="302"/>
    </location>
</feature>
<reference evidence="3" key="1">
    <citation type="submission" date="2025-08" db="UniProtKB">
        <authorList>
            <consortium name="RefSeq"/>
        </authorList>
    </citation>
    <scope>IDENTIFICATION</scope>
</reference>
<feature type="compositionally biased region" description="Polar residues" evidence="1">
    <location>
        <begin position="185"/>
        <end position="194"/>
    </location>
</feature>
<feature type="compositionally biased region" description="Basic and acidic residues" evidence="1">
    <location>
        <begin position="147"/>
        <end position="156"/>
    </location>
</feature>